<feature type="compositionally biased region" description="Pro residues" evidence="1">
    <location>
        <begin position="32"/>
        <end position="54"/>
    </location>
</feature>
<reference evidence="2" key="1">
    <citation type="submission" date="2020-09" db="EMBL/GenBank/DDBJ databases">
        <authorList>
            <person name="Kikuchi T."/>
        </authorList>
    </citation>
    <scope>NUCLEOTIDE SEQUENCE</scope>
    <source>
        <strain evidence="2">SH1</strain>
    </source>
</reference>
<dbReference type="AlphaFoldDB" id="A0A811K995"/>
<feature type="region of interest" description="Disordered" evidence="1">
    <location>
        <begin position="17"/>
        <end position="73"/>
    </location>
</feature>
<evidence type="ECO:0000313" key="3">
    <source>
        <dbReference type="Proteomes" id="UP000614601"/>
    </source>
</evidence>
<keyword evidence="3" id="KW-1185">Reference proteome</keyword>
<protein>
    <submittedName>
        <fullName evidence="2">Uncharacterized protein</fullName>
    </submittedName>
</protein>
<proteinExistence type="predicted"/>
<sequence length="73" mass="8424">MEWYDLRLGHFCAIPREGDKIWKTSSKNTSSPQPPRLSQPHLPQPSRLPKPHLPQPSRRQLVPASRLEPPQPQ</sequence>
<evidence type="ECO:0000313" key="2">
    <source>
        <dbReference type="EMBL" id="CAD5212617.1"/>
    </source>
</evidence>
<name>A0A811K995_9BILA</name>
<comment type="caution">
    <text evidence="2">The sequence shown here is derived from an EMBL/GenBank/DDBJ whole genome shotgun (WGS) entry which is preliminary data.</text>
</comment>
<dbReference type="Proteomes" id="UP000614601">
    <property type="component" value="Unassembled WGS sequence"/>
</dbReference>
<dbReference type="EMBL" id="CAJFDH010000002">
    <property type="protein sequence ID" value="CAD5212617.1"/>
    <property type="molecule type" value="Genomic_DNA"/>
</dbReference>
<gene>
    <name evidence="2" type="ORF">BOKJ2_LOCUS4418</name>
</gene>
<dbReference type="Proteomes" id="UP000783686">
    <property type="component" value="Unassembled WGS sequence"/>
</dbReference>
<accession>A0A811K995</accession>
<dbReference type="EMBL" id="CAJFCW020000002">
    <property type="protein sequence ID" value="CAG9096930.1"/>
    <property type="molecule type" value="Genomic_DNA"/>
</dbReference>
<organism evidence="2 3">
    <name type="scientific">Bursaphelenchus okinawaensis</name>
    <dbReference type="NCBI Taxonomy" id="465554"/>
    <lineage>
        <taxon>Eukaryota</taxon>
        <taxon>Metazoa</taxon>
        <taxon>Ecdysozoa</taxon>
        <taxon>Nematoda</taxon>
        <taxon>Chromadorea</taxon>
        <taxon>Rhabditida</taxon>
        <taxon>Tylenchina</taxon>
        <taxon>Tylenchomorpha</taxon>
        <taxon>Aphelenchoidea</taxon>
        <taxon>Aphelenchoididae</taxon>
        <taxon>Bursaphelenchus</taxon>
    </lineage>
</organism>
<evidence type="ECO:0000256" key="1">
    <source>
        <dbReference type="SAM" id="MobiDB-lite"/>
    </source>
</evidence>